<sequence length="162" mass="18860">MTPLKLATTTTTLNQSPLITQYKMTPPPKLEESMISTYDISRYFDSDDEEEQLKEIQQRKNKRLPPWVTGRLFVNRLAKLYCQNEKNSNLAYRIYSNCSKRKIVVDIEKFGLQVIPKYRNRTSSIVWTTTNNKLVPSSSSQLPLPPTSSFYKNFMSEDESTF</sequence>
<dbReference type="AlphaFoldDB" id="A0A9D4P4Q9"/>
<gene>
    <name evidence="1" type="ORF">HUG17_6716</name>
</gene>
<reference evidence="1" key="2">
    <citation type="journal article" date="2021" name="World Allergy Organ. J.">
        <title>Chromosome-level assembly of Dermatophagoides farinae genome and transcriptome reveals two novel allergens Der f 37 and Der f 39.</title>
        <authorList>
            <person name="Chen J."/>
            <person name="Cai Z."/>
            <person name="Fan D."/>
            <person name="Hu J."/>
            <person name="Hou Y."/>
            <person name="He Y."/>
            <person name="Zhang Z."/>
            <person name="Zhao Z."/>
            <person name="Gao P."/>
            <person name="Hu W."/>
            <person name="Sun J."/>
            <person name="Li J."/>
            <person name="Ji K."/>
        </authorList>
    </citation>
    <scope>NUCLEOTIDE SEQUENCE</scope>
    <source>
        <strain evidence="1">JKM2019</strain>
    </source>
</reference>
<comment type="caution">
    <text evidence="1">The sequence shown here is derived from an EMBL/GenBank/DDBJ whole genome shotgun (WGS) entry which is preliminary data.</text>
</comment>
<proteinExistence type="predicted"/>
<reference evidence="1" key="1">
    <citation type="submission" date="2020-06" db="EMBL/GenBank/DDBJ databases">
        <authorList>
            <person name="Ji K."/>
            <person name="Li J."/>
        </authorList>
    </citation>
    <scope>NUCLEOTIDE SEQUENCE</scope>
    <source>
        <strain evidence="1">JKM2019</strain>
        <tissue evidence="1">Whole body</tissue>
    </source>
</reference>
<evidence type="ECO:0000313" key="1">
    <source>
        <dbReference type="EMBL" id="KAH7644354.1"/>
    </source>
</evidence>
<dbReference type="Proteomes" id="UP000828236">
    <property type="component" value="Unassembled WGS sequence"/>
</dbReference>
<accession>A0A9D4P4Q9</accession>
<dbReference type="EMBL" id="SDOV01000002">
    <property type="protein sequence ID" value="KAH7644354.1"/>
    <property type="molecule type" value="Genomic_DNA"/>
</dbReference>
<organism evidence="1">
    <name type="scientific">Dermatophagoides farinae</name>
    <name type="common">American house dust mite</name>
    <dbReference type="NCBI Taxonomy" id="6954"/>
    <lineage>
        <taxon>Eukaryota</taxon>
        <taxon>Metazoa</taxon>
        <taxon>Ecdysozoa</taxon>
        <taxon>Arthropoda</taxon>
        <taxon>Chelicerata</taxon>
        <taxon>Arachnida</taxon>
        <taxon>Acari</taxon>
        <taxon>Acariformes</taxon>
        <taxon>Sarcoptiformes</taxon>
        <taxon>Astigmata</taxon>
        <taxon>Psoroptidia</taxon>
        <taxon>Analgoidea</taxon>
        <taxon>Pyroglyphidae</taxon>
        <taxon>Dermatophagoidinae</taxon>
        <taxon>Dermatophagoides</taxon>
    </lineage>
</organism>
<name>A0A9D4P4Q9_DERFA</name>
<protein>
    <submittedName>
        <fullName evidence="1">Uncharacterized protein</fullName>
    </submittedName>
</protein>